<gene>
    <name evidence="4" type="ORF">AMTR_s00067p00107620</name>
</gene>
<sequence length="464" mass="52396">MNVGKGFSCKSSLERLVARNPSLELNTDSISLKQKGDDVNENDVIKLLAEFLLDPRFTISILGCFRPLLRGIMDEAVDLLRCSHGSRHSEDEVMEDFDEENGSGMKVFIRNGWSLRLHELAVLAFSRALELAPFLLRSILNYFKFAPPPFQRLLHMDKVGEKDSLDIVRVSYRFLKLEPKVFSTLWDWSFFLDTITKYSNINPSNSGASSETVLDIRWCCAQVLSVVMGMSDRVPLDLGLTEEMSFSCFLRWEEYCQDVSLEKAGWYVEESGLYEGNIDCERPASTDLISELAYAKCSSLISSPTAWQMDRLRMKIGETKCKMKLKPERSRFVLTSSMKRSFEMARLAVSQRCPVLLHGPSGAGKTTLINELAHETGISDVVYIHMDDQIDSKTLVGCYVCTEIPGEFRWQPGSITQAVLKGLWIVFEDIDKAPNEVLSVLSPLLEGRGLHITGQGQVKFFSLF</sequence>
<evidence type="ECO:0000256" key="1">
    <source>
        <dbReference type="ARBA" id="ARBA00022741"/>
    </source>
</evidence>
<accession>U5CZM8</accession>
<dbReference type="Pfam" id="PF07728">
    <property type="entry name" value="AAA_5"/>
    <property type="match status" value="1"/>
</dbReference>
<evidence type="ECO:0000256" key="2">
    <source>
        <dbReference type="ARBA" id="ARBA00022840"/>
    </source>
</evidence>
<evidence type="ECO:0000313" key="5">
    <source>
        <dbReference type="Proteomes" id="UP000017836"/>
    </source>
</evidence>
<dbReference type="SUPFAM" id="SSF52540">
    <property type="entry name" value="P-loop containing nucleoside triphosphate hydrolases"/>
    <property type="match status" value="1"/>
</dbReference>
<keyword evidence="1" id="KW-0547">Nucleotide-binding</keyword>
<dbReference type="HOGENOM" id="CLU_041241_0_0_1"/>
<evidence type="ECO:0000259" key="3">
    <source>
        <dbReference type="Pfam" id="PF07728"/>
    </source>
</evidence>
<dbReference type="Gene3D" id="3.40.50.300">
    <property type="entry name" value="P-loop containing nucleotide triphosphate hydrolases"/>
    <property type="match status" value="1"/>
</dbReference>
<dbReference type="OMA" id="NNNCKER"/>
<organism evidence="4 5">
    <name type="scientific">Amborella trichopoda</name>
    <dbReference type="NCBI Taxonomy" id="13333"/>
    <lineage>
        <taxon>Eukaryota</taxon>
        <taxon>Viridiplantae</taxon>
        <taxon>Streptophyta</taxon>
        <taxon>Embryophyta</taxon>
        <taxon>Tracheophyta</taxon>
        <taxon>Spermatophyta</taxon>
        <taxon>Magnoliopsida</taxon>
        <taxon>Amborellales</taxon>
        <taxon>Amborellaceae</taxon>
        <taxon>Amborella</taxon>
    </lineage>
</organism>
<keyword evidence="2" id="KW-0067">ATP-binding</keyword>
<protein>
    <recommendedName>
        <fullName evidence="3">ATPase dynein-related AAA domain-containing protein</fullName>
    </recommendedName>
</protein>
<name>U5CZM8_AMBTC</name>
<reference evidence="5" key="1">
    <citation type="journal article" date="2013" name="Science">
        <title>The Amborella genome and the evolution of flowering plants.</title>
        <authorList>
            <consortium name="Amborella Genome Project"/>
        </authorList>
    </citation>
    <scope>NUCLEOTIDE SEQUENCE [LARGE SCALE GENOMIC DNA]</scope>
</reference>
<dbReference type="PANTHER" id="PTHR48103">
    <property type="entry name" value="MIDASIN-RELATED"/>
    <property type="match status" value="1"/>
</dbReference>
<dbReference type="AlphaFoldDB" id="U5CZM8"/>
<dbReference type="FunFam" id="3.40.50.300:FF:000582">
    <property type="entry name" value="Midasin"/>
    <property type="match status" value="1"/>
</dbReference>
<dbReference type="InterPro" id="IPR011704">
    <property type="entry name" value="ATPase_dyneun-rel_AAA"/>
</dbReference>
<dbReference type="Gramene" id="ERN18821">
    <property type="protein sequence ID" value="ERN18821"/>
    <property type="gene ID" value="AMTR_s00067p00107620"/>
</dbReference>
<dbReference type="eggNOG" id="KOG1808">
    <property type="taxonomic scope" value="Eukaryota"/>
</dbReference>
<dbReference type="STRING" id="13333.U5CZM8"/>
<dbReference type="InterPro" id="IPR027417">
    <property type="entry name" value="P-loop_NTPase"/>
</dbReference>
<feature type="domain" description="ATPase dynein-related AAA" evidence="3">
    <location>
        <begin position="354"/>
        <end position="454"/>
    </location>
</feature>
<evidence type="ECO:0000313" key="4">
    <source>
        <dbReference type="EMBL" id="ERN18821.1"/>
    </source>
</evidence>
<dbReference type="CDD" id="cd00009">
    <property type="entry name" value="AAA"/>
    <property type="match status" value="1"/>
</dbReference>
<keyword evidence="5" id="KW-1185">Reference proteome</keyword>
<dbReference type="GO" id="GO:0016887">
    <property type="term" value="F:ATP hydrolysis activity"/>
    <property type="evidence" value="ECO:0007669"/>
    <property type="project" value="InterPro"/>
</dbReference>
<dbReference type="PANTHER" id="PTHR48103:SF2">
    <property type="entry name" value="MIDASIN"/>
    <property type="match status" value="1"/>
</dbReference>
<dbReference type="EMBL" id="KI392078">
    <property type="protein sequence ID" value="ERN18821.1"/>
    <property type="molecule type" value="Genomic_DNA"/>
</dbReference>
<dbReference type="GO" id="GO:0005524">
    <property type="term" value="F:ATP binding"/>
    <property type="evidence" value="ECO:0007669"/>
    <property type="project" value="UniProtKB-KW"/>
</dbReference>
<dbReference type="Proteomes" id="UP000017836">
    <property type="component" value="Unassembled WGS sequence"/>
</dbReference>
<proteinExistence type="predicted"/>